<keyword evidence="3" id="KW-1133">Transmembrane helix</keyword>
<dbReference type="NCBIfam" id="TIGR01593">
    <property type="entry name" value="holin_tox_secr"/>
    <property type="match status" value="1"/>
</dbReference>
<comment type="similarity">
    <text evidence="5">Belongs to the bacteriophage holin family. Cp-1 holin subfamily.</text>
</comment>
<sequence length="130" mass="14142">MHFITCSAAAVIGSILAFSFGIWPESLTLLLAAMGIDYVTGVIAAIREKKGLSSEVGSWGLAKKGLMLLVIILAHRIDMLLVSDDMVMGASIYFYLANELISITENLGRSGVPLPDRLREFIEVLKKKKS</sequence>
<gene>
    <name evidence="6" type="ORF">L1F29_22625</name>
</gene>
<dbReference type="InterPro" id="IPR006480">
    <property type="entry name" value="Phage_holin_4_1"/>
</dbReference>
<protein>
    <submittedName>
        <fullName evidence="6">Phage holin family protein</fullName>
    </submittedName>
</protein>
<reference evidence="6" key="1">
    <citation type="submission" date="2022-01" db="EMBL/GenBank/DDBJ databases">
        <title>Paenibacillus spongiae sp. nov., isolated from marine sponge.</title>
        <authorList>
            <person name="Li Z."/>
            <person name="Zhang M."/>
        </authorList>
    </citation>
    <scope>NUCLEOTIDE SEQUENCE</scope>
    <source>
        <strain evidence="6">PHS-Z3</strain>
    </source>
</reference>
<keyword evidence="4" id="KW-0472">Membrane</keyword>
<keyword evidence="7" id="KW-1185">Reference proteome</keyword>
<evidence type="ECO:0000313" key="6">
    <source>
        <dbReference type="EMBL" id="UVI33723.1"/>
    </source>
</evidence>
<evidence type="ECO:0000256" key="4">
    <source>
        <dbReference type="ARBA" id="ARBA00023136"/>
    </source>
</evidence>
<evidence type="ECO:0000256" key="1">
    <source>
        <dbReference type="ARBA" id="ARBA00004141"/>
    </source>
</evidence>
<comment type="subcellular location">
    <subcellularLocation>
        <location evidence="1">Membrane</location>
        <topology evidence="1">Multi-pass membrane protein</topology>
    </subcellularLocation>
</comment>
<keyword evidence="2" id="KW-0812">Transmembrane</keyword>
<evidence type="ECO:0000256" key="3">
    <source>
        <dbReference type="ARBA" id="ARBA00022989"/>
    </source>
</evidence>
<dbReference type="RefSeq" id="WP_258389776.1">
    <property type="nucleotide sequence ID" value="NZ_CP091430.1"/>
</dbReference>
<name>A0ABY5SMD7_9BACL</name>
<evidence type="ECO:0000256" key="2">
    <source>
        <dbReference type="ARBA" id="ARBA00022692"/>
    </source>
</evidence>
<evidence type="ECO:0000256" key="5">
    <source>
        <dbReference type="ARBA" id="ARBA00023600"/>
    </source>
</evidence>
<organism evidence="6 7">
    <name type="scientific">Paenibacillus spongiae</name>
    <dbReference type="NCBI Taxonomy" id="2909671"/>
    <lineage>
        <taxon>Bacteria</taxon>
        <taxon>Bacillati</taxon>
        <taxon>Bacillota</taxon>
        <taxon>Bacilli</taxon>
        <taxon>Bacillales</taxon>
        <taxon>Paenibacillaceae</taxon>
        <taxon>Paenibacillus</taxon>
    </lineage>
</organism>
<dbReference type="EMBL" id="CP091430">
    <property type="protein sequence ID" value="UVI33723.1"/>
    <property type="molecule type" value="Genomic_DNA"/>
</dbReference>
<proteinExistence type="inferred from homology"/>
<dbReference type="Proteomes" id="UP001057877">
    <property type="component" value="Chromosome"/>
</dbReference>
<evidence type="ECO:0000313" key="7">
    <source>
        <dbReference type="Proteomes" id="UP001057877"/>
    </source>
</evidence>
<accession>A0ABY5SMD7</accession>
<dbReference type="Pfam" id="PF05105">
    <property type="entry name" value="Phage_holin_4_1"/>
    <property type="match status" value="1"/>
</dbReference>